<proteinExistence type="predicted"/>
<reference evidence="3 4" key="1">
    <citation type="submission" date="2017-09" db="EMBL/GenBank/DDBJ databases">
        <title>Bloom of a denitrifying methanotroph, Candidatus Methylomirabilis limnetica, in a deep stratified lake.</title>
        <authorList>
            <person name="Graf J.S."/>
            <person name="Marchant H.K."/>
            <person name="Tienken D."/>
            <person name="Hach P.F."/>
            <person name="Brand A."/>
            <person name="Schubert C.J."/>
            <person name="Kuypers M.M."/>
            <person name="Milucka J."/>
        </authorList>
    </citation>
    <scope>NUCLEOTIDE SEQUENCE [LARGE SCALE GENOMIC DNA]</scope>
    <source>
        <strain evidence="3 4">Zug</strain>
    </source>
</reference>
<feature type="domain" description="SpoVT-AbrB" evidence="2">
    <location>
        <begin position="12"/>
        <end position="57"/>
    </location>
</feature>
<protein>
    <submittedName>
        <fullName evidence="3">AbrB family transcriptional regulator</fullName>
    </submittedName>
</protein>
<dbReference type="InterPro" id="IPR007159">
    <property type="entry name" value="SpoVT-AbrB_dom"/>
</dbReference>
<evidence type="ECO:0000313" key="3">
    <source>
        <dbReference type="EMBL" id="PTL36790.1"/>
    </source>
</evidence>
<comment type="caution">
    <text evidence="3">The sequence shown here is derived from an EMBL/GenBank/DDBJ whole genome shotgun (WGS) entry which is preliminary data.</text>
</comment>
<dbReference type="InterPro" id="IPR037914">
    <property type="entry name" value="SpoVT-AbrB_sf"/>
</dbReference>
<dbReference type="AlphaFoldDB" id="A0A2T4U098"/>
<keyword evidence="1" id="KW-0238">DNA-binding</keyword>
<dbReference type="PROSITE" id="PS51740">
    <property type="entry name" value="SPOVT_ABRB"/>
    <property type="match status" value="1"/>
</dbReference>
<dbReference type="GO" id="GO:0003677">
    <property type="term" value="F:DNA binding"/>
    <property type="evidence" value="ECO:0007669"/>
    <property type="project" value="UniProtKB-UniRule"/>
</dbReference>
<dbReference type="SMART" id="SM00966">
    <property type="entry name" value="SpoVT_AbrB"/>
    <property type="match status" value="1"/>
</dbReference>
<dbReference type="RefSeq" id="WP_107561346.1">
    <property type="nucleotide sequence ID" value="NZ_NVQC01000012.1"/>
</dbReference>
<dbReference type="Pfam" id="PF04014">
    <property type="entry name" value="MazE_antitoxin"/>
    <property type="match status" value="1"/>
</dbReference>
<evidence type="ECO:0000313" key="4">
    <source>
        <dbReference type="Proteomes" id="UP000241436"/>
    </source>
</evidence>
<keyword evidence="4" id="KW-1185">Reference proteome</keyword>
<reference evidence="4" key="2">
    <citation type="journal article" date="2018" name="Environ. Microbiol.">
        <title>Bloom of a denitrifying methanotroph, 'Candidatus Methylomirabilis limnetica', in a deep stratified lake.</title>
        <authorList>
            <person name="Graf J.S."/>
            <person name="Mayr M.J."/>
            <person name="Marchant H.K."/>
            <person name="Tienken D."/>
            <person name="Hach P.F."/>
            <person name="Brand A."/>
            <person name="Schubert C.J."/>
            <person name="Kuypers M.M."/>
            <person name="Milucka J."/>
        </authorList>
    </citation>
    <scope>NUCLEOTIDE SEQUENCE [LARGE SCALE GENOMIC DNA]</scope>
    <source>
        <strain evidence="4">Zug</strain>
    </source>
</reference>
<sequence length="91" mass="10240">MTVKLKDMRPEGVVTRIGKGARVVIPAALRKALALHPGDLVVLQVEQDTLRLIPLRQAIAEAQHRVRQYIPVGTALTESLLQERRREAQRE</sequence>
<evidence type="ECO:0000259" key="2">
    <source>
        <dbReference type="PROSITE" id="PS51740"/>
    </source>
</evidence>
<name>A0A2T4U098_9BACT</name>
<gene>
    <name evidence="3" type="ORF">CLG94_02615</name>
</gene>
<dbReference type="Proteomes" id="UP000241436">
    <property type="component" value="Unassembled WGS sequence"/>
</dbReference>
<dbReference type="NCBIfam" id="TIGR01439">
    <property type="entry name" value="lp_hng_hel_AbrB"/>
    <property type="match status" value="1"/>
</dbReference>
<organism evidence="3 4">
    <name type="scientific">Candidatus Methylomirabilis limnetica</name>
    <dbReference type="NCBI Taxonomy" id="2033718"/>
    <lineage>
        <taxon>Bacteria</taxon>
        <taxon>Candidatus Methylomirabilota</taxon>
        <taxon>Candidatus Methylomirabilia</taxon>
        <taxon>Candidatus Methylomirabilales</taxon>
        <taxon>Candidatus Methylomirabilaceae</taxon>
        <taxon>Candidatus Methylomirabilis</taxon>
    </lineage>
</organism>
<dbReference type="SUPFAM" id="SSF89447">
    <property type="entry name" value="AbrB/MazE/MraZ-like"/>
    <property type="match status" value="1"/>
</dbReference>
<dbReference type="Gene3D" id="2.10.260.10">
    <property type="match status" value="1"/>
</dbReference>
<dbReference type="EMBL" id="NVQC01000012">
    <property type="protein sequence ID" value="PTL36790.1"/>
    <property type="molecule type" value="Genomic_DNA"/>
</dbReference>
<accession>A0A2T4U098</accession>
<dbReference type="OrthoDB" id="9811597at2"/>
<evidence type="ECO:0000256" key="1">
    <source>
        <dbReference type="PROSITE-ProRule" id="PRU01076"/>
    </source>
</evidence>